<proteinExistence type="predicted"/>
<name>A0A6J7W954_9CAUD</name>
<protein>
    <submittedName>
        <fullName evidence="1">Uncharacterized protein</fullName>
    </submittedName>
</protein>
<accession>A0A6J7W954</accession>
<dbReference type="EMBL" id="LR798207">
    <property type="protein sequence ID" value="CAB5178711.1"/>
    <property type="molecule type" value="Genomic_DNA"/>
</dbReference>
<organism evidence="1">
    <name type="scientific">uncultured Caudovirales phage</name>
    <dbReference type="NCBI Taxonomy" id="2100421"/>
    <lineage>
        <taxon>Viruses</taxon>
        <taxon>Duplodnaviria</taxon>
        <taxon>Heunggongvirae</taxon>
        <taxon>Uroviricota</taxon>
        <taxon>Caudoviricetes</taxon>
        <taxon>Peduoviridae</taxon>
        <taxon>Maltschvirus</taxon>
        <taxon>Maltschvirus maltsch</taxon>
    </lineage>
</organism>
<evidence type="ECO:0000313" key="1">
    <source>
        <dbReference type="EMBL" id="CAB5178711.1"/>
    </source>
</evidence>
<gene>
    <name evidence="1" type="ORF">UFOVP158_28</name>
</gene>
<sequence>MKKPSGMAYGLQSLWIPGSLQVAKTEVVFTHMYFVDKVRGLNALIKAIHETDKLVERCQHASTGDRPR</sequence>
<reference evidence="1" key="1">
    <citation type="submission" date="2020-05" db="EMBL/GenBank/DDBJ databases">
        <authorList>
            <person name="Chiriac C."/>
            <person name="Salcher M."/>
            <person name="Ghai R."/>
            <person name="Kavagutti S V."/>
        </authorList>
    </citation>
    <scope>NUCLEOTIDE SEQUENCE</scope>
</reference>